<feature type="signal peptide" evidence="2">
    <location>
        <begin position="1"/>
        <end position="27"/>
    </location>
</feature>
<evidence type="ECO:0000313" key="3">
    <source>
        <dbReference type="EMBL" id="MBW32873.1"/>
    </source>
</evidence>
<feature type="region of interest" description="Disordered" evidence="1">
    <location>
        <begin position="62"/>
        <end position="86"/>
    </location>
</feature>
<sequence length="86" mass="9828">MSPFSTFSRMAPSVSVLLLFRLRLLNPDHVRFRNSPPGPPAIPQECSYPLLVPCVRRRTPRRRAIRCSPDDPRDRSKKKLEESVGA</sequence>
<evidence type="ECO:0000256" key="2">
    <source>
        <dbReference type="SAM" id="SignalP"/>
    </source>
</evidence>
<evidence type="ECO:0000256" key="1">
    <source>
        <dbReference type="SAM" id="MobiDB-lite"/>
    </source>
</evidence>
<feature type="compositionally biased region" description="Basic and acidic residues" evidence="1">
    <location>
        <begin position="68"/>
        <end position="86"/>
    </location>
</feature>
<proteinExistence type="predicted"/>
<name>A0A2M3ZWG4_9DIPT</name>
<protein>
    <submittedName>
        <fullName evidence="3">Putative secreted peptide</fullName>
    </submittedName>
</protein>
<dbReference type="AlphaFoldDB" id="A0A2M3ZWG4"/>
<dbReference type="EMBL" id="GGFM01012122">
    <property type="protein sequence ID" value="MBW32873.1"/>
    <property type="molecule type" value="Transcribed_RNA"/>
</dbReference>
<keyword evidence="2" id="KW-0732">Signal</keyword>
<accession>A0A2M3ZWG4</accession>
<feature type="chain" id="PRO_5014921472" evidence="2">
    <location>
        <begin position="28"/>
        <end position="86"/>
    </location>
</feature>
<reference evidence="3" key="1">
    <citation type="submission" date="2018-01" db="EMBL/GenBank/DDBJ databases">
        <title>An insight into the sialome of Amazonian anophelines.</title>
        <authorList>
            <person name="Ribeiro J.M."/>
            <person name="Scarpassa V."/>
            <person name="Calvo E."/>
        </authorList>
    </citation>
    <scope>NUCLEOTIDE SEQUENCE</scope>
    <source>
        <tissue evidence="3">Salivary glands</tissue>
    </source>
</reference>
<organism evidence="3">
    <name type="scientific">Anopheles braziliensis</name>
    <dbReference type="NCBI Taxonomy" id="58242"/>
    <lineage>
        <taxon>Eukaryota</taxon>
        <taxon>Metazoa</taxon>
        <taxon>Ecdysozoa</taxon>
        <taxon>Arthropoda</taxon>
        <taxon>Hexapoda</taxon>
        <taxon>Insecta</taxon>
        <taxon>Pterygota</taxon>
        <taxon>Neoptera</taxon>
        <taxon>Endopterygota</taxon>
        <taxon>Diptera</taxon>
        <taxon>Nematocera</taxon>
        <taxon>Culicoidea</taxon>
        <taxon>Culicidae</taxon>
        <taxon>Anophelinae</taxon>
        <taxon>Anopheles</taxon>
    </lineage>
</organism>